<dbReference type="EMBL" id="ML975389">
    <property type="protein sequence ID" value="KAF1830655.1"/>
    <property type="molecule type" value="Genomic_DNA"/>
</dbReference>
<reference evidence="1" key="1">
    <citation type="submission" date="2020-01" db="EMBL/GenBank/DDBJ databases">
        <authorList>
            <consortium name="DOE Joint Genome Institute"/>
            <person name="Haridas S."/>
            <person name="Albert R."/>
            <person name="Binder M."/>
            <person name="Bloem J."/>
            <person name="Labutti K."/>
            <person name="Salamov A."/>
            <person name="Andreopoulos B."/>
            <person name="Baker S.E."/>
            <person name="Barry K."/>
            <person name="Bills G."/>
            <person name="Bluhm B.H."/>
            <person name="Cannon C."/>
            <person name="Castanera R."/>
            <person name="Culley D.E."/>
            <person name="Daum C."/>
            <person name="Ezra D."/>
            <person name="Gonzalez J.B."/>
            <person name="Henrissat B."/>
            <person name="Kuo A."/>
            <person name="Liang C."/>
            <person name="Lipzen A."/>
            <person name="Lutzoni F."/>
            <person name="Magnuson J."/>
            <person name="Mondo S."/>
            <person name="Nolan M."/>
            <person name="Ohm R."/>
            <person name="Pangilinan J."/>
            <person name="Park H.-J."/>
            <person name="Ramirez L."/>
            <person name="Alfaro M."/>
            <person name="Sun H."/>
            <person name="Tritt A."/>
            <person name="Yoshinaga Y."/>
            <person name="Zwiers L.-H."/>
            <person name="Turgeon B.G."/>
            <person name="Goodwin S.B."/>
            <person name="Spatafora J.W."/>
            <person name="Crous P.W."/>
            <person name="Grigoriev I.V."/>
        </authorList>
    </citation>
    <scope>NUCLEOTIDE SEQUENCE</scope>
    <source>
        <strain evidence="1">P77</strain>
    </source>
</reference>
<proteinExistence type="predicted"/>
<dbReference type="Proteomes" id="UP000800040">
    <property type="component" value="Unassembled WGS sequence"/>
</dbReference>
<evidence type="ECO:0000313" key="1">
    <source>
        <dbReference type="EMBL" id="KAF1830655.1"/>
    </source>
</evidence>
<protein>
    <submittedName>
        <fullName evidence="1">Uncharacterized protein</fullName>
    </submittedName>
</protein>
<organism evidence="1 2">
    <name type="scientific">Decorospora gaudefroyi</name>
    <dbReference type="NCBI Taxonomy" id="184978"/>
    <lineage>
        <taxon>Eukaryota</taxon>
        <taxon>Fungi</taxon>
        <taxon>Dikarya</taxon>
        <taxon>Ascomycota</taxon>
        <taxon>Pezizomycotina</taxon>
        <taxon>Dothideomycetes</taxon>
        <taxon>Pleosporomycetidae</taxon>
        <taxon>Pleosporales</taxon>
        <taxon>Pleosporineae</taxon>
        <taxon>Pleosporaceae</taxon>
        <taxon>Decorospora</taxon>
    </lineage>
</organism>
<name>A0A6A5JZK4_9PLEO</name>
<sequence length="215" mass="23463">MRCGVGPQSAPKTHSPTVCFPSITTVRSFVDSPLPTPCPRPGTYGHKMEQSALLVSPVVDTVHDHCQGPPSASSTDSEELQLILPGDAGAVSACLGAGELRETISLEELEQRAQRGCPVCMFYHDALHKVAYKGMRRSQKPEVIGRLCHTKYCITNLDGVPCWDESGDPFPFSFFVTEPEYSERAVYFGGLLMTAPPIGRIAPRYTSSVESFRRA</sequence>
<dbReference type="AlphaFoldDB" id="A0A6A5JZK4"/>
<accession>A0A6A5JZK4</accession>
<keyword evidence="2" id="KW-1185">Reference proteome</keyword>
<gene>
    <name evidence="1" type="ORF">BDW02DRAFT_92643</name>
</gene>
<evidence type="ECO:0000313" key="2">
    <source>
        <dbReference type="Proteomes" id="UP000800040"/>
    </source>
</evidence>